<organism evidence="1 2">
    <name type="scientific">Bacteroides xylanisolvens SD CC 1b</name>
    <dbReference type="NCBI Taxonomy" id="702447"/>
    <lineage>
        <taxon>Bacteria</taxon>
        <taxon>Pseudomonadati</taxon>
        <taxon>Bacteroidota</taxon>
        <taxon>Bacteroidia</taxon>
        <taxon>Bacteroidales</taxon>
        <taxon>Bacteroidaceae</taxon>
        <taxon>Bacteroides</taxon>
    </lineage>
</organism>
<gene>
    <name evidence="1" type="ORF">BN890_50530</name>
</gene>
<dbReference type="EMBL" id="CBXG010000054">
    <property type="protein sequence ID" value="CDM07429.1"/>
    <property type="molecule type" value="Genomic_DNA"/>
</dbReference>
<accession>W6PCH7</accession>
<proteinExistence type="predicted"/>
<evidence type="ECO:0000313" key="1">
    <source>
        <dbReference type="EMBL" id="CDM07429.1"/>
    </source>
</evidence>
<dbReference type="AlphaFoldDB" id="W6PCH7"/>
<reference evidence="1 2" key="1">
    <citation type="submission" date="2013-12" db="EMBL/GenBank/DDBJ databases">
        <title>Improved hybrid genome assemblies of Bacteroides xylanisolvens SD CC 1b and Bacteroides xylanisolvens SD CC 2a using Illumina and 454 Sequencing.</title>
        <authorList>
            <person name="Ramaraj T."/>
            <person name="Sundararajan A."/>
            <person name="Mudge J."/>
            <person name="Schilkey F.D."/>
            <person name="Delvecchio V."/>
            <person name="Donlon M."/>
            <person name="Ziemer C."/>
        </authorList>
    </citation>
    <scope>NUCLEOTIDE SEQUENCE [LARGE SCALE GENOMIC DNA]</scope>
</reference>
<dbReference type="Proteomes" id="UP000019380">
    <property type="component" value="Unassembled WGS sequence"/>
</dbReference>
<evidence type="ECO:0000313" key="2">
    <source>
        <dbReference type="Proteomes" id="UP000019380"/>
    </source>
</evidence>
<sequence>MAAPFAIKENRHNMHPINILSLNRRISFINVGKYKKEYRKAMELSY</sequence>
<comment type="caution">
    <text evidence="1">The sequence shown here is derived from an EMBL/GenBank/DDBJ whole genome shotgun (WGS) entry which is preliminary data.</text>
</comment>
<protein>
    <submittedName>
        <fullName evidence="1">Uncharacterized protein</fullName>
    </submittedName>
</protein>
<name>W6PCH7_9BACE</name>